<keyword evidence="4 6" id="KW-0694">RNA-binding</keyword>
<feature type="domain" description="Nudix hydrolase" evidence="7">
    <location>
        <begin position="48"/>
        <end position="176"/>
    </location>
</feature>
<evidence type="ECO:0000313" key="9">
    <source>
        <dbReference type="Proteomes" id="UP000076078"/>
    </source>
</evidence>
<dbReference type="InParanoid" id="A0A151ZHQ7"/>
<proteinExistence type="inferred from homology"/>
<organism evidence="8 9">
    <name type="scientific">Tieghemostelium lacteum</name>
    <name type="common">Slime mold</name>
    <name type="synonym">Dictyostelium lacteum</name>
    <dbReference type="NCBI Taxonomy" id="361077"/>
    <lineage>
        <taxon>Eukaryota</taxon>
        <taxon>Amoebozoa</taxon>
        <taxon>Evosea</taxon>
        <taxon>Eumycetozoa</taxon>
        <taxon>Dictyostelia</taxon>
        <taxon>Dictyosteliales</taxon>
        <taxon>Raperosteliaceae</taxon>
        <taxon>Tieghemostelium</taxon>
    </lineage>
</organism>
<dbReference type="OMA" id="MPEWIVH"/>
<dbReference type="GO" id="GO:0005849">
    <property type="term" value="C:mRNA cleavage factor complex"/>
    <property type="evidence" value="ECO:0007669"/>
    <property type="project" value="UniProtKB-UniRule"/>
</dbReference>
<sequence length="205" mass="23498">MSTAIRTLTLYNFNTSYTFGKVEAIAEKDPSVTSRLNRMKETYEKEGIRKTVEAIIIVHDHNHPHILLLQIANSFYKLPGGKLKPGEDEVEGLIRKLTKKLSPIIGQSSDTSPFEVVDHVATWWRPNFEPQLYPYIPPHISKPKECRKLYVVTLPEKCTFALPKNFQLRALPIFDLFNNAQNYGSIISCIPQLISTYNFVYLNVD</sequence>
<dbReference type="EMBL" id="LODT01000028">
    <property type="protein sequence ID" value="KYQ93528.1"/>
    <property type="molecule type" value="Genomic_DNA"/>
</dbReference>
<accession>A0A151ZHQ7</accession>
<evidence type="ECO:0000256" key="4">
    <source>
        <dbReference type="ARBA" id="ARBA00022884"/>
    </source>
</evidence>
<evidence type="ECO:0000256" key="6">
    <source>
        <dbReference type="PIRNR" id="PIRNR017888"/>
    </source>
</evidence>
<dbReference type="GO" id="GO:0016787">
    <property type="term" value="F:hydrolase activity"/>
    <property type="evidence" value="ECO:0007669"/>
    <property type="project" value="UniProtKB-KW"/>
</dbReference>
<dbReference type="Pfam" id="PF13869">
    <property type="entry name" value="NUDIX_2"/>
    <property type="match status" value="1"/>
</dbReference>
<comment type="similarity">
    <text evidence="1 6">Belongs to the Nudix hydrolase family. CPSF5 subfamily.</text>
</comment>
<dbReference type="GO" id="GO:0031124">
    <property type="term" value="P:mRNA 3'-end processing"/>
    <property type="evidence" value="ECO:0007669"/>
    <property type="project" value="InterPro"/>
</dbReference>
<dbReference type="STRING" id="361077.A0A151ZHQ7"/>
<dbReference type="InterPro" id="IPR016706">
    <property type="entry name" value="Cleav_polyA_spec_factor_su5"/>
</dbReference>
<dbReference type="PANTHER" id="PTHR13047">
    <property type="entry name" value="PRE-MRNA CLEAVAGE FACTOR IM, 25KD SUBUNIT"/>
    <property type="match status" value="1"/>
</dbReference>
<evidence type="ECO:0000256" key="3">
    <source>
        <dbReference type="ARBA" id="ARBA00022664"/>
    </source>
</evidence>
<dbReference type="Proteomes" id="UP000076078">
    <property type="component" value="Unassembled WGS sequence"/>
</dbReference>
<dbReference type="AlphaFoldDB" id="A0A151ZHQ7"/>
<dbReference type="InterPro" id="IPR000086">
    <property type="entry name" value="NUDIX_hydrolase_dom"/>
</dbReference>
<evidence type="ECO:0000313" key="8">
    <source>
        <dbReference type="EMBL" id="KYQ93528.1"/>
    </source>
</evidence>
<dbReference type="OrthoDB" id="277288at2759"/>
<keyword evidence="8" id="KW-0378">Hydrolase</keyword>
<keyword evidence="6" id="KW-0963">Cytoplasm</keyword>
<dbReference type="Gene3D" id="3.90.79.10">
    <property type="entry name" value="Nucleoside Triphosphate Pyrophosphohydrolase"/>
    <property type="match status" value="1"/>
</dbReference>
<dbReference type="GO" id="GO:0005737">
    <property type="term" value="C:cytoplasm"/>
    <property type="evidence" value="ECO:0007669"/>
    <property type="project" value="UniProtKB-SubCell"/>
</dbReference>
<evidence type="ECO:0000256" key="2">
    <source>
        <dbReference type="ARBA" id="ARBA00016266"/>
    </source>
</evidence>
<comment type="function">
    <text evidence="6">Component of the cleavage factor Im (CFIm) complex that functions as an activator of the pre-mRNA 3'-end cleavage and polyadenylation processing required for the maturation of pre-mRNA into functional mRNAs. CFIm contributes to the recruitment of multiprotein complexes on specific sequences on the pre-mRNA 3'-end, so called cleavage and polyadenylation signals (pA signals). Most pre-mRNAs contain multiple pA signals, resulting in alternative cleavage and polyadenylation (APA) producing mRNAs with variable 3'-end formation. The CFIm complex acts as a key regulator of cleavage and polyadenylation site choice during APA through its binding to 5'-UGUA-3' elements localized in the 3'-untranslated region (UTR) for a huge number of pre-mRNAs.</text>
</comment>
<comment type="caution">
    <text evidence="8">The sequence shown here is derived from an EMBL/GenBank/DDBJ whole genome shotgun (WGS) entry which is preliminary data.</text>
</comment>
<keyword evidence="3 6" id="KW-0507">mRNA processing</keyword>
<protein>
    <recommendedName>
        <fullName evidence="2 6">Cleavage and polyadenylation specificity factor subunit 5</fullName>
    </recommendedName>
</protein>
<dbReference type="FunCoup" id="A0A151ZHQ7">
    <property type="interactions" value="1221"/>
</dbReference>
<comment type="subcellular location">
    <subcellularLocation>
        <location evidence="6">Nucleus</location>
    </subcellularLocation>
    <subcellularLocation>
        <location evidence="6">Cytoplasm</location>
    </subcellularLocation>
</comment>
<dbReference type="CDD" id="cd18871">
    <property type="entry name" value="NUDIX_Cfim25_Nudt21"/>
    <property type="match status" value="1"/>
</dbReference>
<keyword evidence="5 6" id="KW-0539">Nucleus</keyword>
<dbReference type="InterPro" id="IPR015797">
    <property type="entry name" value="NUDIX_hydrolase-like_dom_sf"/>
</dbReference>
<comment type="subunit">
    <text evidence="6">Homodimer (via N- and C-terminus); binds RNA as homodimer. Component of the cleavage factor Im (CFIm) complex.</text>
</comment>
<evidence type="ECO:0000256" key="5">
    <source>
        <dbReference type="ARBA" id="ARBA00023242"/>
    </source>
</evidence>
<evidence type="ECO:0000259" key="7">
    <source>
        <dbReference type="PROSITE" id="PS51462"/>
    </source>
</evidence>
<dbReference type="PIRSF" id="PIRSF017888">
    <property type="entry name" value="CPSF-25"/>
    <property type="match status" value="1"/>
</dbReference>
<reference evidence="8 9" key="1">
    <citation type="submission" date="2015-12" db="EMBL/GenBank/DDBJ databases">
        <title>Dictyostelia acquired genes for synthesis and detection of signals that induce cell-type specialization by lateral gene transfer from prokaryotes.</title>
        <authorList>
            <person name="Gloeckner G."/>
            <person name="Schaap P."/>
        </authorList>
    </citation>
    <scope>NUCLEOTIDE SEQUENCE [LARGE SCALE GENOMIC DNA]</scope>
    <source>
        <strain evidence="8 9">TK</strain>
    </source>
</reference>
<evidence type="ECO:0000256" key="1">
    <source>
        <dbReference type="ARBA" id="ARBA00009710"/>
    </source>
</evidence>
<name>A0A151ZHQ7_TIELA</name>
<keyword evidence="9" id="KW-1185">Reference proteome</keyword>
<dbReference type="GO" id="GO:0003729">
    <property type="term" value="F:mRNA binding"/>
    <property type="evidence" value="ECO:0007669"/>
    <property type="project" value="UniProtKB-UniRule"/>
</dbReference>
<dbReference type="PROSITE" id="PS51462">
    <property type="entry name" value="NUDIX"/>
    <property type="match status" value="1"/>
</dbReference>
<gene>
    <name evidence="8" type="ORF">DLAC_06234</name>
</gene>
<dbReference type="SUPFAM" id="SSF55811">
    <property type="entry name" value="Nudix"/>
    <property type="match status" value="1"/>
</dbReference>
<dbReference type="FunFam" id="3.90.79.10:FF:000020">
    <property type="entry name" value="Pre-mRNA cleavage factor Im subunit 2"/>
    <property type="match status" value="1"/>
</dbReference>